<dbReference type="InterPro" id="IPR051807">
    <property type="entry name" value="Sec-metab_biosynth-assoc"/>
</dbReference>
<dbReference type="PANTHER" id="PTHR33606">
    <property type="entry name" value="PROTEIN YCII"/>
    <property type="match status" value="1"/>
</dbReference>
<dbReference type="EMBL" id="JAVHJO010000018">
    <property type="protein sequence ID" value="KAK6524274.1"/>
    <property type="molecule type" value="Genomic_DNA"/>
</dbReference>
<dbReference type="InterPro" id="IPR011008">
    <property type="entry name" value="Dimeric_a/b-barrel"/>
</dbReference>
<dbReference type="Gene3D" id="3.30.70.1060">
    <property type="entry name" value="Dimeric alpha+beta barrel"/>
    <property type="match status" value="1"/>
</dbReference>
<dbReference type="Proteomes" id="UP001365542">
    <property type="component" value="Unassembled WGS sequence"/>
</dbReference>
<evidence type="ECO:0000313" key="1">
    <source>
        <dbReference type="EMBL" id="KAK6524274.1"/>
    </source>
</evidence>
<dbReference type="PANTHER" id="PTHR33606:SF3">
    <property type="entry name" value="PROTEIN YCII"/>
    <property type="match status" value="1"/>
</dbReference>
<keyword evidence="2" id="KW-1185">Reference proteome</keyword>
<dbReference type="AlphaFoldDB" id="A0AAV9WSB9"/>
<dbReference type="SUPFAM" id="SSF54909">
    <property type="entry name" value="Dimeric alpha+beta barrel"/>
    <property type="match status" value="1"/>
</dbReference>
<reference evidence="1 2" key="1">
    <citation type="submission" date="2019-10" db="EMBL/GenBank/DDBJ databases">
        <authorList>
            <person name="Palmer J.M."/>
        </authorList>
    </citation>
    <scope>NUCLEOTIDE SEQUENCE [LARGE SCALE GENOMIC DNA]</scope>
    <source>
        <strain evidence="1 2">TWF694</strain>
    </source>
</reference>
<organism evidence="1 2">
    <name type="scientific">Orbilia ellipsospora</name>
    <dbReference type="NCBI Taxonomy" id="2528407"/>
    <lineage>
        <taxon>Eukaryota</taxon>
        <taxon>Fungi</taxon>
        <taxon>Dikarya</taxon>
        <taxon>Ascomycota</taxon>
        <taxon>Pezizomycotina</taxon>
        <taxon>Orbiliomycetes</taxon>
        <taxon>Orbiliales</taxon>
        <taxon>Orbiliaceae</taxon>
        <taxon>Orbilia</taxon>
    </lineage>
</organism>
<comment type="caution">
    <text evidence="1">The sequence shown here is derived from an EMBL/GenBank/DDBJ whole genome shotgun (WGS) entry which is preliminary data.</text>
</comment>
<sequence length="120" mass="13195">MATEQYFIIVPDHPSAPRLEVRPKHFEKIVREESASPLISNTLMGGAYLTSQPQTLDATTWGFEGSALVLELPAGSGEEGAKEWLRTDPYSTGGVWDWEKARIVKFKAGASNVKDITMGK</sequence>
<gene>
    <name evidence="1" type="ORF">TWF694_005928</name>
</gene>
<protein>
    <recommendedName>
        <fullName evidence="3">YCII-related domain-containing protein</fullName>
    </recommendedName>
</protein>
<evidence type="ECO:0008006" key="3">
    <source>
        <dbReference type="Google" id="ProtNLM"/>
    </source>
</evidence>
<proteinExistence type="predicted"/>
<accession>A0AAV9WSB9</accession>
<name>A0AAV9WSB9_9PEZI</name>
<evidence type="ECO:0000313" key="2">
    <source>
        <dbReference type="Proteomes" id="UP001365542"/>
    </source>
</evidence>